<dbReference type="InterPro" id="IPR036640">
    <property type="entry name" value="ABC1_TM_sf"/>
</dbReference>
<comment type="caution">
    <text evidence="10">The sequence shown here is derived from an EMBL/GenBank/DDBJ whole genome shotgun (WGS) entry which is preliminary data.</text>
</comment>
<gene>
    <name evidence="10" type="ORF">HMPREF1630_06605</name>
</gene>
<keyword evidence="3" id="KW-0547">Nucleotide-binding</keyword>
<dbReference type="Pfam" id="PF00005">
    <property type="entry name" value="ABC_tran"/>
    <property type="match status" value="1"/>
</dbReference>
<dbReference type="SMART" id="SM00382">
    <property type="entry name" value="AAA"/>
    <property type="match status" value="1"/>
</dbReference>
<feature type="domain" description="ABC transmembrane type-1" evidence="9">
    <location>
        <begin position="25"/>
        <end position="306"/>
    </location>
</feature>
<dbReference type="EMBL" id="JRMW01000038">
    <property type="protein sequence ID" value="KGF03473.1"/>
    <property type="molecule type" value="Genomic_DNA"/>
</dbReference>
<evidence type="ECO:0000313" key="10">
    <source>
        <dbReference type="EMBL" id="KGF03473.1"/>
    </source>
</evidence>
<dbReference type="eggNOG" id="COG1132">
    <property type="taxonomic scope" value="Bacteria"/>
</dbReference>
<keyword evidence="2 7" id="KW-0812">Transmembrane</keyword>
<feature type="domain" description="ABC transporter" evidence="8">
    <location>
        <begin position="337"/>
        <end position="555"/>
    </location>
</feature>
<dbReference type="Gene3D" id="3.40.50.300">
    <property type="entry name" value="P-loop containing nucleotide triphosphate hydrolases"/>
    <property type="match status" value="1"/>
</dbReference>
<comment type="subcellular location">
    <subcellularLocation>
        <location evidence="1">Cell membrane</location>
        <topology evidence="1">Multi-pass membrane protein</topology>
    </subcellularLocation>
</comment>
<evidence type="ECO:0000256" key="5">
    <source>
        <dbReference type="ARBA" id="ARBA00022989"/>
    </source>
</evidence>
<dbReference type="PROSITE" id="PS50893">
    <property type="entry name" value="ABC_TRANSPORTER_2"/>
    <property type="match status" value="1"/>
</dbReference>
<dbReference type="InterPro" id="IPR003593">
    <property type="entry name" value="AAA+_ATPase"/>
</dbReference>
<feature type="transmembrane region" description="Helical" evidence="7">
    <location>
        <begin position="61"/>
        <end position="82"/>
    </location>
</feature>
<evidence type="ECO:0000256" key="2">
    <source>
        <dbReference type="ARBA" id="ARBA00022692"/>
    </source>
</evidence>
<keyword evidence="5 7" id="KW-1133">Transmembrane helix</keyword>
<evidence type="ECO:0000256" key="1">
    <source>
        <dbReference type="ARBA" id="ARBA00004651"/>
    </source>
</evidence>
<evidence type="ECO:0000256" key="4">
    <source>
        <dbReference type="ARBA" id="ARBA00022840"/>
    </source>
</evidence>
<evidence type="ECO:0000256" key="7">
    <source>
        <dbReference type="SAM" id="Phobius"/>
    </source>
</evidence>
<keyword evidence="4" id="KW-0067">ATP-binding</keyword>
<organism evidence="10 11">
    <name type="scientific">Anaerococcus lactolyticus S7-1-13</name>
    <dbReference type="NCBI Taxonomy" id="1284686"/>
    <lineage>
        <taxon>Bacteria</taxon>
        <taxon>Bacillati</taxon>
        <taxon>Bacillota</taxon>
        <taxon>Tissierellia</taxon>
        <taxon>Tissierellales</taxon>
        <taxon>Peptoniphilaceae</taxon>
        <taxon>Anaerococcus</taxon>
    </lineage>
</organism>
<dbReference type="PANTHER" id="PTHR43394:SF1">
    <property type="entry name" value="ATP-BINDING CASSETTE SUB-FAMILY B MEMBER 10, MITOCHONDRIAL"/>
    <property type="match status" value="1"/>
</dbReference>
<dbReference type="CDD" id="cd03228">
    <property type="entry name" value="ABCC_MRP_Like"/>
    <property type="match status" value="1"/>
</dbReference>
<dbReference type="GO" id="GO:0016887">
    <property type="term" value="F:ATP hydrolysis activity"/>
    <property type="evidence" value="ECO:0007669"/>
    <property type="project" value="InterPro"/>
</dbReference>
<dbReference type="GO" id="GO:0005886">
    <property type="term" value="C:plasma membrane"/>
    <property type="evidence" value="ECO:0007669"/>
    <property type="project" value="UniProtKB-SubCell"/>
</dbReference>
<evidence type="ECO:0008006" key="12">
    <source>
        <dbReference type="Google" id="ProtNLM"/>
    </source>
</evidence>
<dbReference type="Proteomes" id="UP000029579">
    <property type="component" value="Unassembled WGS sequence"/>
</dbReference>
<dbReference type="PROSITE" id="PS00211">
    <property type="entry name" value="ABC_TRANSPORTER_1"/>
    <property type="match status" value="1"/>
</dbReference>
<dbReference type="InterPro" id="IPR017871">
    <property type="entry name" value="ABC_transporter-like_CS"/>
</dbReference>
<dbReference type="PANTHER" id="PTHR43394">
    <property type="entry name" value="ATP-DEPENDENT PERMEASE MDL1, MITOCHONDRIAL"/>
    <property type="match status" value="1"/>
</dbReference>
<protein>
    <recommendedName>
        <fullName evidence="12">ABC transporter ATP-binding protein</fullName>
    </recommendedName>
</protein>
<proteinExistence type="predicted"/>
<evidence type="ECO:0000259" key="9">
    <source>
        <dbReference type="PROSITE" id="PS50929"/>
    </source>
</evidence>
<sequence>MKKSILLRSLKQCYISSPFLFIANLIFSIFLGFGEAIKIYILQNLINNIQNFSSKSAIITYITLFFFVNLFFICITQIQGYINQVFALKIEYLLEKNFINKIKILSLKHFDEEHTYNLISKAQVLGQGKVVNIYIHFVKFIQDIISIMSIISLLISYKNEYWWIILVVPILSFFVNRKMGEYAYNVEKSNVLILRKSDYIKYLLTNNIAIKEIITFQYIDVLLKKFIKYKEKTMKYMIKLSCIYNIVNVAIQLFELIVKILLISLYIMKSLATNGLVGNIMGFIYSIENIQLNFMSIFKSLSEIYKDKLYAENYFEFIDIKEDNLGRKKISKNIKEIILKNVTFSYGEKVIINKINVEFTTGKPIVIIGENGSGKSTLIKLIAGLYNEYEGEIFVNDVELKNIDKKSFRDRIAILFQDYNQYEFTLRENISMSDKYRYDDTKIFNILEILGLKNKVDNFDNKLDTQMGKWFGGEELSKGQWQRIGLAKMLIKEADVIIMDEPTSALDPNMEKKVIDIMNDIASEKIVIIVTHNLELLKKYDVNYFILKDGKICKK</sequence>
<dbReference type="GO" id="GO:0015421">
    <property type="term" value="F:ABC-type oligopeptide transporter activity"/>
    <property type="evidence" value="ECO:0007669"/>
    <property type="project" value="TreeGrafter"/>
</dbReference>
<evidence type="ECO:0000313" key="11">
    <source>
        <dbReference type="Proteomes" id="UP000029579"/>
    </source>
</evidence>
<dbReference type="SUPFAM" id="SSF52540">
    <property type="entry name" value="P-loop containing nucleoside triphosphate hydrolases"/>
    <property type="match status" value="1"/>
</dbReference>
<dbReference type="OrthoDB" id="1699242at2"/>
<dbReference type="InterPro" id="IPR039421">
    <property type="entry name" value="Type_1_exporter"/>
</dbReference>
<dbReference type="InterPro" id="IPR011527">
    <property type="entry name" value="ABC1_TM_dom"/>
</dbReference>
<dbReference type="SUPFAM" id="SSF90123">
    <property type="entry name" value="ABC transporter transmembrane region"/>
    <property type="match status" value="1"/>
</dbReference>
<dbReference type="GO" id="GO:0005524">
    <property type="term" value="F:ATP binding"/>
    <property type="evidence" value="ECO:0007669"/>
    <property type="project" value="UniProtKB-KW"/>
</dbReference>
<evidence type="ECO:0000256" key="3">
    <source>
        <dbReference type="ARBA" id="ARBA00022741"/>
    </source>
</evidence>
<feature type="transmembrane region" description="Helical" evidence="7">
    <location>
        <begin position="21"/>
        <end position="41"/>
    </location>
</feature>
<reference evidence="10 11" key="1">
    <citation type="submission" date="2014-07" db="EMBL/GenBank/DDBJ databases">
        <authorList>
            <person name="McCorrison J."/>
            <person name="Sanka R."/>
            <person name="Torralba M."/>
            <person name="Gillis M."/>
            <person name="Haft D.H."/>
            <person name="Methe B."/>
            <person name="Sutton G."/>
            <person name="Nelson K.E."/>
        </authorList>
    </citation>
    <scope>NUCLEOTIDE SEQUENCE [LARGE SCALE GENOMIC DNA]</scope>
    <source>
        <strain evidence="10 11">S7-1-13</strain>
    </source>
</reference>
<dbReference type="RefSeq" id="WP_037328203.1">
    <property type="nucleotide sequence ID" value="NZ_JRMW01000038.1"/>
</dbReference>
<keyword evidence="6 7" id="KW-0472">Membrane</keyword>
<evidence type="ECO:0000256" key="6">
    <source>
        <dbReference type="ARBA" id="ARBA00023136"/>
    </source>
</evidence>
<dbReference type="InterPro" id="IPR003439">
    <property type="entry name" value="ABC_transporter-like_ATP-bd"/>
</dbReference>
<name>A0A095X0V9_9FIRM</name>
<dbReference type="Gene3D" id="1.20.1560.10">
    <property type="entry name" value="ABC transporter type 1, transmembrane domain"/>
    <property type="match status" value="1"/>
</dbReference>
<evidence type="ECO:0000259" key="8">
    <source>
        <dbReference type="PROSITE" id="PS50893"/>
    </source>
</evidence>
<dbReference type="PROSITE" id="PS50929">
    <property type="entry name" value="ABC_TM1F"/>
    <property type="match status" value="1"/>
</dbReference>
<dbReference type="AlphaFoldDB" id="A0A095X0V9"/>
<feature type="transmembrane region" description="Helical" evidence="7">
    <location>
        <begin position="133"/>
        <end position="155"/>
    </location>
</feature>
<feature type="transmembrane region" description="Helical" evidence="7">
    <location>
        <begin position="242"/>
        <end position="268"/>
    </location>
</feature>
<feature type="transmembrane region" description="Helical" evidence="7">
    <location>
        <begin position="161"/>
        <end position="179"/>
    </location>
</feature>
<dbReference type="InterPro" id="IPR027417">
    <property type="entry name" value="P-loop_NTPase"/>
</dbReference>
<accession>A0A095X0V9</accession>